<dbReference type="EMBL" id="JAEKNN010000063">
    <property type="protein sequence ID" value="MBJ7610483.1"/>
    <property type="molecule type" value="Genomic_DNA"/>
</dbReference>
<comment type="caution">
    <text evidence="3">The sequence shown here is derived from an EMBL/GenBank/DDBJ whole genome shotgun (WGS) entry which is preliminary data.</text>
</comment>
<dbReference type="InterPro" id="IPR006311">
    <property type="entry name" value="TAT_signal"/>
</dbReference>
<keyword evidence="1" id="KW-0812">Transmembrane</keyword>
<reference evidence="3 4" key="1">
    <citation type="submission" date="2020-10" db="EMBL/GenBank/DDBJ databases">
        <title>Ca. Dormibacterota MAGs.</title>
        <authorList>
            <person name="Montgomery K."/>
        </authorList>
    </citation>
    <scope>NUCLEOTIDE SEQUENCE [LARGE SCALE GENOMIC DNA]</scope>
    <source>
        <strain evidence="3">Mitchell_Peninsula_5</strain>
    </source>
</reference>
<keyword evidence="1" id="KW-1133">Transmembrane helix</keyword>
<gene>
    <name evidence="3" type="ORF">JF887_13790</name>
</gene>
<feature type="chain" id="PRO_5037763550" description="MBG domain-containing protein" evidence="2">
    <location>
        <begin position="34"/>
        <end position="890"/>
    </location>
</feature>
<feature type="signal peptide" evidence="2">
    <location>
        <begin position="1"/>
        <end position="33"/>
    </location>
</feature>
<dbReference type="PROSITE" id="PS51318">
    <property type="entry name" value="TAT"/>
    <property type="match status" value="1"/>
</dbReference>
<sequence>MRTSTSARPRRLAIALGAVALATLALGPAQRVAAAPSPGMLTVAVGGASQSFRGGPITGSADASGSVTPVVCSAPACESIPLTLQAPAQFPAKSIDLTVTLTFTAAGGNPSGLTGLDLYIIDSTGATVASSVSGSSPAVATGGKLDPGMYTLEISGEAGAASELYSGTASARQSGAGPTVPGVTQSSTPVAFAPAAVVSPSILGAEPQISFERPVASPKAGAGLDPKRGFVDWPVSSRSMIGTLWRTQNGGDSYRQLVDLSCAPRQVPNCLTGGGGDTVNRVNNYDGTVNFGDQESLAQEAYASSIDHGDSFPATRQTAVTSTFSGVDRQWISTVDAPGMMAGPVRYELQAVYSYHIPAAGELVAGVGTDGIVRDAVPVIPSVSQSGPSRVDTQPGSPGAGYFYQGYRDSTGFRVGVARLSGLQDPTAYTLQTVSTDQPQVFPWINLDTKGNLYATWVAPNGQLYYSFSRILDPKNNPMATPAGVPGTTWSPKLKVNAPNLGSTVFPEVVAGDPGHIAIAYVATADYTGLSDGAPAGTKPATWNAYVSTSADALDSNPVFQTGVVSHQVVHTGSICTSGTACAATMGDRSLLDLIDITMDNDGRLAVVFTDNNNSFGRQEASQGSKGSPYVKVARLANGPSLLNGHGPYTLTYPTDFRASAPNDATRPNASGGANLPALDILGSGVSISGTSLVARIDLKDASKAGFVRDLAAYNAVTSTDLPASRLQYVARWDSRGDAYYLVAEADATGALSYYGGRVDASNALSNGNSAVGVSYRPQQAFVVSGKVQGNSLLITGRLSDFAAAAGDTLVSYASFSLAGPADSLIAGQKASSQVFVSLRTIDSSPPMDAVLGAPATNVPEAPRVVLLLVPALLIAVAFGLRRRRATPAR</sequence>
<feature type="transmembrane region" description="Helical" evidence="1">
    <location>
        <begin position="865"/>
        <end position="881"/>
    </location>
</feature>
<accession>A0A934KFV0</accession>
<name>A0A934KFV0_9BACT</name>
<keyword evidence="1" id="KW-0472">Membrane</keyword>
<evidence type="ECO:0000256" key="2">
    <source>
        <dbReference type="SAM" id="SignalP"/>
    </source>
</evidence>
<protein>
    <recommendedName>
        <fullName evidence="5">MBG domain-containing protein</fullName>
    </recommendedName>
</protein>
<keyword evidence="2" id="KW-0732">Signal</keyword>
<dbReference type="Gene3D" id="2.60.120.380">
    <property type="match status" value="1"/>
</dbReference>
<evidence type="ECO:0000313" key="4">
    <source>
        <dbReference type="Proteomes" id="UP000614410"/>
    </source>
</evidence>
<dbReference type="AlphaFoldDB" id="A0A934KFV0"/>
<evidence type="ECO:0008006" key="5">
    <source>
        <dbReference type="Google" id="ProtNLM"/>
    </source>
</evidence>
<evidence type="ECO:0000313" key="3">
    <source>
        <dbReference type="EMBL" id="MBJ7610483.1"/>
    </source>
</evidence>
<organism evidence="3 4">
    <name type="scientific">Candidatus Amunia macphersoniae</name>
    <dbReference type="NCBI Taxonomy" id="3127014"/>
    <lineage>
        <taxon>Bacteria</taxon>
        <taxon>Bacillati</taxon>
        <taxon>Candidatus Dormiibacterota</taxon>
        <taxon>Candidatus Dormibacteria</taxon>
        <taxon>Candidatus Aeolococcales</taxon>
        <taxon>Candidatus Aeolococcaceae</taxon>
        <taxon>Candidatus Amunia</taxon>
    </lineage>
</organism>
<evidence type="ECO:0000256" key="1">
    <source>
        <dbReference type="SAM" id="Phobius"/>
    </source>
</evidence>
<proteinExistence type="predicted"/>
<dbReference type="Proteomes" id="UP000614410">
    <property type="component" value="Unassembled WGS sequence"/>
</dbReference>